<evidence type="ECO:0000313" key="2">
    <source>
        <dbReference type="Proteomes" id="UP001497602"/>
    </source>
</evidence>
<organism evidence="1 2">
    <name type="scientific">Tenacibaculum vairaonense</name>
    <dbReference type="NCBI Taxonomy" id="3137860"/>
    <lineage>
        <taxon>Bacteria</taxon>
        <taxon>Pseudomonadati</taxon>
        <taxon>Bacteroidota</taxon>
        <taxon>Flavobacteriia</taxon>
        <taxon>Flavobacteriales</taxon>
        <taxon>Flavobacteriaceae</taxon>
        <taxon>Tenacibaculum</taxon>
    </lineage>
</organism>
<gene>
    <name evidence="1" type="ORF">T190115A13A_170093</name>
</gene>
<dbReference type="RefSeq" id="WP_348737482.1">
    <property type="nucleotide sequence ID" value="NZ_CAXJRC010000008.1"/>
</dbReference>
<dbReference type="EMBL" id="CAXJRC010000008">
    <property type="protein sequence ID" value="CAL2105670.1"/>
    <property type="molecule type" value="Genomic_DNA"/>
</dbReference>
<sequence length="65" mass="7730">MNLLLTNYQNLTLNHQKLIAILEAYVTIYQGDLHNHLWKEEVALTLQEARELQEQVKNLWITLQN</sequence>
<protein>
    <submittedName>
        <fullName evidence="1">Uncharacterized protein</fullName>
    </submittedName>
</protein>
<name>A0ABP1F5E5_9FLAO</name>
<proteinExistence type="predicted"/>
<keyword evidence="2" id="KW-1185">Reference proteome</keyword>
<accession>A0ABP1F5E5</accession>
<reference evidence="1 2" key="1">
    <citation type="submission" date="2024-05" db="EMBL/GenBank/DDBJ databases">
        <authorList>
            <person name="Duchaud E."/>
        </authorList>
    </citation>
    <scope>NUCLEOTIDE SEQUENCE [LARGE SCALE GENOMIC DNA]</scope>
    <source>
        <strain evidence="1">Ena-SAMPLE-TAB-13-05-2024-13:56:06:370-140305</strain>
    </source>
</reference>
<dbReference type="Proteomes" id="UP001497602">
    <property type="component" value="Unassembled WGS sequence"/>
</dbReference>
<evidence type="ECO:0000313" key="1">
    <source>
        <dbReference type="EMBL" id="CAL2105670.1"/>
    </source>
</evidence>
<comment type="caution">
    <text evidence="1">The sequence shown here is derived from an EMBL/GenBank/DDBJ whole genome shotgun (WGS) entry which is preliminary data.</text>
</comment>